<dbReference type="InterPro" id="IPR025586">
    <property type="entry name" value="PcfJ"/>
</dbReference>
<evidence type="ECO:0000313" key="2">
    <source>
        <dbReference type="Proteomes" id="UP000191240"/>
    </source>
</evidence>
<protein>
    <submittedName>
        <fullName evidence="1">PcfJ-like protein</fullName>
    </submittedName>
</protein>
<gene>
    <name evidence="1" type="ORF">SAMN02745671_01192</name>
</gene>
<name>A0A1M6CNU1_9FIRM</name>
<organism evidence="1 2">
    <name type="scientific">Anaerovibrio lipolyticus DSM 3074</name>
    <dbReference type="NCBI Taxonomy" id="1120997"/>
    <lineage>
        <taxon>Bacteria</taxon>
        <taxon>Bacillati</taxon>
        <taxon>Bacillota</taxon>
        <taxon>Negativicutes</taxon>
        <taxon>Selenomonadales</taxon>
        <taxon>Selenomonadaceae</taxon>
        <taxon>Anaerovibrio</taxon>
    </lineage>
</organism>
<reference evidence="1 2" key="1">
    <citation type="submission" date="2016-11" db="EMBL/GenBank/DDBJ databases">
        <authorList>
            <person name="Jaros S."/>
            <person name="Januszkiewicz K."/>
            <person name="Wedrychowicz H."/>
        </authorList>
    </citation>
    <scope>NUCLEOTIDE SEQUENCE [LARGE SCALE GENOMIC DNA]</scope>
    <source>
        <strain evidence="1 2">DSM 3074</strain>
    </source>
</reference>
<dbReference type="EMBL" id="FQYW01000008">
    <property type="protein sequence ID" value="SHI62388.1"/>
    <property type="molecule type" value="Genomic_DNA"/>
</dbReference>
<sequence>MMESYGLPNIKSVRRIVQRDMFSVAMLGEIGKIVSDPNHILAIYRYVDKVVTRVLPQWSFYSVSAAELIRRIQVTTEGRSGAEIRRFLKYIGTDNLAELRDIESMYLMVPKEVQEESKKVKLKDLHNWLVEQRALMRERGFELKVPQHIVRRLTMQLDSVKFYLPHHSKELVTGSNAFHNCVKTYADRVLGGECQIAYMTDDKGKLVACLEVKKNRLVQAKLKFNKPVKQDRVVNASIVEWCEKAKLEICTCDIDPTLIKVDLVLEQKGA</sequence>
<dbReference type="OrthoDB" id="1660386at2"/>
<proteinExistence type="predicted"/>
<dbReference type="Proteomes" id="UP000191240">
    <property type="component" value="Unassembled WGS sequence"/>
</dbReference>
<accession>A0A1M6CNU1</accession>
<dbReference type="AlphaFoldDB" id="A0A1M6CNU1"/>
<dbReference type="Pfam" id="PF14284">
    <property type="entry name" value="PcfJ"/>
    <property type="match status" value="1"/>
</dbReference>
<evidence type="ECO:0000313" key="1">
    <source>
        <dbReference type="EMBL" id="SHI62388.1"/>
    </source>
</evidence>